<evidence type="ECO:0000256" key="2">
    <source>
        <dbReference type="ARBA" id="ARBA00022840"/>
    </source>
</evidence>
<dbReference type="CDD" id="cd19511">
    <property type="entry name" value="RecA-like_CDC48_r2-like"/>
    <property type="match status" value="1"/>
</dbReference>
<keyword evidence="1 3" id="KW-0547">Nucleotide-binding</keyword>
<dbReference type="Gene3D" id="1.10.8.60">
    <property type="match status" value="2"/>
</dbReference>
<dbReference type="InterPro" id="IPR027417">
    <property type="entry name" value="P-loop_NTPase"/>
</dbReference>
<gene>
    <name evidence="5" type="ORF">VP01_1488g6</name>
</gene>
<reference evidence="5 6" key="1">
    <citation type="submission" date="2015-08" db="EMBL/GenBank/DDBJ databases">
        <title>Next Generation Sequencing and Analysis of the Genome of Puccinia sorghi L Schw, the Causal Agent of Maize Common Rust.</title>
        <authorList>
            <person name="Rochi L."/>
            <person name="Burguener G."/>
            <person name="Darino M."/>
            <person name="Turjanski A."/>
            <person name="Kreff E."/>
            <person name="Dieguez M.J."/>
            <person name="Sacco F."/>
        </authorList>
    </citation>
    <scope>NUCLEOTIDE SEQUENCE [LARGE SCALE GENOMIC DNA]</scope>
    <source>
        <strain evidence="5 6">RO10H11247</strain>
    </source>
</reference>
<dbReference type="InterPro" id="IPR041569">
    <property type="entry name" value="AAA_lid_3"/>
</dbReference>
<dbReference type="EMBL" id="LAVV01005430">
    <property type="protein sequence ID" value="KNZ60889.1"/>
    <property type="molecule type" value="Genomic_DNA"/>
</dbReference>
<evidence type="ECO:0000313" key="6">
    <source>
        <dbReference type="Proteomes" id="UP000037035"/>
    </source>
</evidence>
<dbReference type="GO" id="GO:0005737">
    <property type="term" value="C:cytoplasm"/>
    <property type="evidence" value="ECO:0007669"/>
    <property type="project" value="TreeGrafter"/>
</dbReference>
<dbReference type="AlphaFoldDB" id="A0A0L6VJL5"/>
<dbReference type="OrthoDB" id="27435at2759"/>
<dbReference type="InterPro" id="IPR003960">
    <property type="entry name" value="ATPase_AAA_CS"/>
</dbReference>
<protein>
    <recommendedName>
        <fullName evidence="4">AAA+ ATPase domain-containing protein</fullName>
    </recommendedName>
</protein>
<dbReference type="Pfam" id="PF17862">
    <property type="entry name" value="AAA_lid_3"/>
    <property type="match status" value="2"/>
</dbReference>
<dbReference type="SMART" id="SM00382">
    <property type="entry name" value="AAA"/>
    <property type="match status" value="2"/>
</dbReference>
<keyword evidence="2 3" id="KW-0067">ATP-binding</keyword>
<dbReference type="PANTHER" id="PTHR23077:SF27">
    <property type="entry name" value="ATPASE FAMILY GENE 2 PROTEIN HOMOLOG A"/>
    <property type="match status" value="1"/>
</dbReference>
<accession>A0A0L6VJL5</accession>
<dbReference type="PROSITE" id="PS00674">
    <property type="entry name" value="AAA"/>
    <property type="match status" value="2"/>
</dbReference>
<dbReference type="Gene3D" id="3.40.50.300">
    <property type="entry name" value="P-loop containing nucleotide triphosphate hydrolases"/>
    <property type="match status" value="2"/>
</dbReference>
<comment type="caution">
    <text evidence="5">The sequence shown here is derived from an EMBL/GenBank/DDBJ whole genome shotgun (WGS) entry which is preliminary data.</text>
</comment>
<keyword evidence="6" id="KW-1185">Reference proteome</keyword>
<dbReference type="InterPro" id="IPR050168">
    <property type="entry name" value="AAA_ATPase_domain"/>
</dbReference>
<dbReference type="SUPFAM" id="SSF52540">
    <property type="entry name" value="P-loop containing nucleoside triphosphate hydrolases"/>
    <property type="match status" value="2"/>
</dbReference>
<dbReference type="Proteomes" id="UP000037035">
    <property type="component" value="Unassembled WGS sequence"/>
</dbReference>
<evidence type="ECO:0000256" key="3">
    <source>
        <dbReference type="RuleBase" id="RU003651"/>
    </source>
</evidence>
<evidence type="ECO:0000259" key="4">
    <source>
        <dbReference type="SMART" id="SM00382"/>
    </source>
</evidence>
<name>A0A0L6VJL5_9BASI</name>
<dbReference type="GO" id="GO:0016887">
    <property type="term" value="F:ATP hydrolysis activity"/>
    <property type="evidence" value="ECO:0007669"/>
    <property type="project" value="InterPro"/>
</dbReference>
<organism evidence="5 6">
    <name type="scientific">Puccinia sorghi</name>
    <dbReference type="NCBI Taxonomy" id="27349"/>
    <lineage>
        <taxon>Eukaryota</taxon>
        <taxon>Fungi</taxon>
        <taxon>Dikarya</taxon>
        <taxon>Basidiomycota</taxon>
        <taxon>Pucciniomycotina</taxon>
        <taxon>Pucciniomycetes</taxon>
        <taxon>Pucciniales</taxon>
        <taxon>Pucciniaceae</taxon>
        <taxon>Puccinia</taxon>
    </lineage>
</organism>
<comment type="similarity">
    <text evidence="3">Belongs to the AAA ATPase family.</text>
</comment>
<dbReference type="GO" id="GO:0005524">
    <property type="term" value="F:ATP binding"/>
    <property type="evidence" value="ECO:0007669"/>
    <property type="project" value="UniProtKB-KW"/>
</dbReference>
<dbReference type="STRING" id="27349.A0A0L6VJL5"/>
<feature type="domain" description="AAA+ ATPase" evidence="4">
    <location>
        <begin position="246"/>
        <end position="385"/>
    </location>
</feature>
<dbReference type="VEuPathDB" id="FungiDB:VP01_1488g6"/>
<proteinExistence type="inferred from homology"/>
<sequence>MGSIHKRSIGSAYHGEAEKNIYEIFQEAKAKAPSIIVIDEIDGLFPNREEGGEVDRRMVGALLTCMDGIDQKIVSPSSSIDPPRVMVVATTNRPHTLDPALRRPGRFDREIEIGIPDACGRHKILEVLLRKVPHQLTAEETKRIADKTHGFVGADLLALVREAGLRAIKRSMANSIRTEEMRLESDDIAQALLTVRPSAMRELHVETPRVTWADIGGQREVKQRLVETLSWPSKYPDTFHRLGIRPIRGILLYGPPGCSKTLIAKALASESDMNFIAIKGSDVFNKFLGESEKAIRDLFRKARAASPSIIFIDEIDSIAMARGSDQDGGGGVADRVLTSLLVEMDGIEELRGVLVLAATNRPAAIDPALMRPGRLDRIMYVGPPDLESRAEILAINFKKMAVHPDVDVQALAALTDGYTGAEMVAMCQDAAINAMHRDTHASCIEQQDFVRAMDGIKKQVTPQVLSAYHNWRQLVPVQSV</sequence>
<evidence type="ECO:0000256" key="1">
    <source>
        <dbReference type="ARBA" id="ARBA00022741"/>
    </source>
</evidence>
<dbReference type="InterPro" id="IPR003593">
    <property type="entry name" value="AAA+_ATPase"/>
</dbReference>
<dbReference type="FunFam" id="3.40.50.300:FF:000661">
    <property type="entry name" value="calmodulin-interacting protein 111 isoform X1"/>
    <property type="match status" value="1"/>
</dbReference>
<feature type="domain" description="AAA+ ATPase" evidence="4">
    <location>
        <begin position="5"/>
        <end position="117"/>
    </location>
</feature>
<evidence type="ECO:0000313" key="5">
    <source>
        <dbReference type="EMBL" id="KNZ60889.1"/>
    </source>
</evidence>
<dbReference type="PANTHER" id="PTHR23077">
    <property type="entry name" value="AAA-FAMILY ATPASE"/>
    <property type="match status" value="1"/>
</dbReference>
<dbReference type="Pfam" id="PF00004">
    <property type="entry name" value="AAA"/>
    <property type="match status" value="2"/>
</dbReference>
<dbReference type="InterPro" id="IPR003959">
    <property type="entry name" value="ATPase_AAA_core"/>
</dbReference>